<dbReference type="PANTHER" id="PTHR15887">
    <property type="entry name" value="TRANSMEMBRANE PROTEIN 69"/>
    <property type="match status" value="1"/>
</dbReference>
<dbReference type="PANTHER" id="PTHR15887:SF1">
    <property type="entry name" value="TRANSMEMBRANE PROTEIN 69"/>
    <property type="match status" value="1"/>
</dbReference>
<reference evidence="1" key="2">
    <citation type="submission" date="2025-08" db="UniProtKB">
        <authorList>
            <consortium name="Ensembl"/>
        </authorList>
    </citation>
    <scope>IDENTIFICATION</scope>
</reference>
<name>A0A8C3H853_CHRPI</name>
<evidence type="ECO:0000313" key="1">
    <source>
        <dbReference type="Ensembl" id="ENSCPBP00000006977.1"/>
    </source>
</evidence>
<dbReference type="GeneTree" id="ENSGT00390000015318"/>
<dbReference type="KEGG" id="cpic:101949773"/>
<accession>A0A8C3H853</accession>
<keyword evidence="2" id="KW-1185">Reference proteome</keyword>
<sequence>MPFNPATPTLSAAGKLGARRAFPNARDLKRQALEEQTVRGAGLAAGAELERLAQVLGWGSPPSVHGKPWSFCRMLRPFPSPAREAGCCCGWPCSLRFPWEGPSAKANMFHLVQRCCSNIPLKRQKLTLHRLLQYGRNKSICSSPASLPLQRVLSRPSRPQLLSQASACVTKAQEFHCSLHCLKKKKPQEPEPQQLGLLRHDMKSLKDSPKPAFYLGLAGLIPFVSVPVIMAIQHTYYPELAFAQMTYGATIVSFLGGIRWGFALPENSPATPDWMNLGNSVVPPLLAWFAILFKDDLTQAAIMVIIGLGIALHYDLAVLPTYPSWFKALRVLLTVVAIISLVITLVLRDVYPEKQLSNSASKSK</sequence>
<dbReference type="GeneID" id="101949773"/>
<dbReference type="AlphaFoldDB" id="A0A8C3H853"/>
<dbReference type="Proteomes" id="UP000694380">
    <property type="component" value="Chromosome 8"/>
</dbReference>
<dbReference type="OrthoDB" id="194289at2759"/>
<dbReference type="CTD" id="51249"/>
<dbReference type="Ensembl" id="ENSCPBT00000008402.1">
    <property type="protein sequence ID" value="ENSCPBP00000006977.1"/>
    <property type="gene ID" value="ENSCPBG00000005495.1"/>
</dbReference>
<evidence type="ECO:0000313" key="2">
    <source>
        <dbReference type="Proteomes" id="UP000694380"/>
    </source>
</evidence>
<organism evidence="1 2">
    <name type="scientific">Chrysemys picta bellii</name>
    <name type="common">Western painted turtle</name>
    <name type="synonym">Emys bellii</name>
    <dbReference type="NCBI Taxonomy" id="8478"/>
    <lineage>
        <taxon>Eukaryota</taxon>
        <taxon>Metazoa</taxon>
        <taxon>Chordata</taxon>
        <taxon>Craniata</taxon>
        <taxon>Vertebrata</taxon>
        <taxon>Euteleostomi</taxon>
        <taxon>Archelosauria</taxon>
        <taxon>Testudinata</taxon>
        <taxon>Testudines</taxon>
        <taxon>Cryptodira</taxon>
        <taxon>Durocryptodira</taxon>
        <taxon>Testudinoidea</taxon>
        <taxon>Emydidae</taxon>
        <taxon>Chrysemys</taxon>
    </lineage>
</organism>
<dbReference type="OMA" id="KHLWEGP"/>
<proteinExistence type="predicted"/>
<dbReference type="Pfam" id="PF11911">
    <property type="entry name" value="DUF3429"/>
    <property type="match status" value="1"/>
</dbReference>
<reference evidence="1" key="1">
    <citation type="journal article" date="2015" name="Genome Biol. Evol.">
        <title>Physical Mapping and Refinement of the Painted Turtle Genome (Chrysemys picta) Inform Amniote Genome Evolution and Challenge Turtle-Bird Chromosomal Conservation.</title>
        <authorList>
            <person name="Badenhorst D."/>
            <person name="Hillier L.W."/>
            <person name="Literman R."/>
            <person name="Montiel E.E."/>
            <person name="Radhakrishnan S."/>
            <person name="Shen Y."/>
            <person name="Minx P."/>
            <person name="Janes D.E."/>
            <person name="Warren W.C."/>
            <person name="Edwards S.V."/>
            <person name="Valenzuela N."/>
        </authorList>
    </citation>
    <scope>NUCLEOTIDE SEQUENCE [LARGE SCALE GENOMIC DNA]</scope>
</reference>
<gene>
    <name evidence="1" type="primary">TMEM69</name>
</gene>
<reference evidence="1" key="3">
    <citation type="submission" date="2025-09" db="UniProtKB">
        <authorList>
            <consortium name="Ensembl"/>
        </authorList>
    </citation>
    <scope>IDENTIFICATION</scope>
</reference>
<dbReference type="InterPro" id="IPR021836">
    <property type="entry name" value="DUF3429"/>
</dbReference>
<protein>
    <submittedName>
        <fullName evidence="1">Transmembrane protein 69</fullName>
    </submittedName>
</protein>